<dbReference type="Proteomes" id="UP000602284">
    <property type="component" value="Unassembled WGS sequence"/>
</dbReference>
<dbReference type="Gene3D" id="3.40.50.720">
    <property type="entry name" value="NAD(P)-binding Rossmann-like Domain"/>
    <property type="match status" value="1"/>
</dbReference>
<dbReference type="InterPro" id="IPR022291">
    <property type="entry name" value="Bacteriocin_synth_cyclodeHase"/>
</dbReference>
<dbReference type="Gene3D" id="3.30.40.250">
    <property type="match status" value="1"/>
</dbReference>
<protein>
    <submittedName>
        <fullName evidence="2">TOMM leader peptide-binding protein</fullName>
    </submittedName>
</protein>
<dbReference type="SUPFAM" id="SSF69572">
    <property type="entry name" value="Activating enzymes of the ubiquitin-like proteins"/>
    <property type="match status" value="1"/>
</dbReference>
<evidence type="ECO:0000313" key="2">
    <source>
        <dbReference type="EMBL" id="MBL0389478.1"/>
    </source>
</evidence>
<dbReference type="InterPro" id="IPR027624">
    <property type="entry name" value="TOMM_cyclo_SagD"/>
</dbReference>
<dbReference type="InterPro" id="IPR003776">
    <property type="entry name" value="YcaO-like_dom"/>
</dbReference>
<dbReference type="EMBL" id="JAEQNB010000014">
    <property type="protein sequence ID" value="MBL0389478.1"/>
    <property type="molecule type" value="Genomic_DNA"/>
</dbReference>
<dbReference type="NCBIfam" id="TIGR03882">
    <property type="entry name" value="cyclo_dehyd_2"/>
    <property type="match status" value="2"/>
</dbReference>
<proteinExistence type="predicted"/>
<dbReference type="PANTHER" id="PTHR37809">
    <property type="entry name" value="RIBOSOMAL PROTEIN S12 METHYLTHIOTRANSFERASE ACCESSORY FACTOR YCAO"/>
    <property type="match status" value="1"/>
</dbReference>
<accession>A0ABS1JGT8</accession>
<gene>
    <name evidence="2" type="ORF">JJB07_23290</name>
</gene>
<dbReference type="InterPro" id="IPR035985">
    <property type="entry name" value="Ubiquitin-activating_enz"/>
</dbReference>
<evidence type="ECO:0000313" key="3">
    <source>
        <dbReference type="Proteomes" id="UP000602284"/>
    </source>
</evidence>
<dbReference type="Pfam" id="PF02624">
    <property type="entry name" value="YcaO"/>
    <property type="match status" value="1"/>
</dbReference>
<sequence length="693" mass="77523">MEKPTLDAKYRMEVVDARRVVVLSEMGSEFFEGSAFVKLLPFLQKGVEKSEIVERLREEVPAAEVYYALLVLEQAGVLSEAEDASTARLLEKTTVSLTSFGPVGEEVLARLKRSLEQVGLSVMAGSEDDGDFLVVLTDDYLREEISGVNQRAMASGRPWMLAKLNGSVLWMGPVFRPEETGCWECLAQRLRGERRFAGSLEFADSGFEWTAREVVKAIALGNQHELHGAVRTFDLHAMEIQTHHLVRRPQCPACGEPISIGETPAPFELTSQRVLAGEYRTAAPEETLRKFGHHVSPVTGIVRKLERSNKGSFEGLVHNYVAGVNHAGGRGLRSYSGGKGVTDGQAKAGALGEALERYSGRFQGDERRVQASFLQMGELAVHPNSLMLYSEDQFARRDELNARNVLPGRQIPLPFDENAVLEWTPVWSMTERRFKYVPTSSCFFGYPSPVYSHADSNGCAAGNSVEEAILQGFFELVERDHVSLWWYNGLKRGAVDVESFGLGYVKRLREHYRMLGREFWVLDLTHDLGIPTFAAVSRRVEGATEDLLCGFGAHFDPEVALLRALTEMNQFLPALAERERQDEITRWWWRTATVENQPYLRPDNGVPAKRACDFAQVSMTDLREAVLQCQAIAEAKGLEMLVLDLTRPDIGLPVVKVIVPGLRHFWNRFAPGRLYEVPGARQESELNAIPVFF</sequence>
<keyword evidence="3" id="KW-1185">Reference proteome</keyword>
<organism evidence="2 3">
    <name type="scientific">Tumebacillus amylolyticus</name>
    <dbReference type="NCBI Taxonomy" id="2801339"/>
    <lineage>
        <taxon>Bacteria</taxon>
        <taxon>Bacillati</taxon>
        <taxon>Bacillota</taxon>
        <taxon>Bacilli</taxon>
        <taxon>Bacillales</taxon>
        <taxon>Alicyclobacillaceae</taxon>
        <taxon>Tumebacillus</taxon>
    </lineage>
</organism>
<dbReference type="Pfam" id="PF21084">
    <property type="entry name" value="WHD_DUF4423_like"/>
    <property type="match status" value="1"/>
</dbReference>
<dbReference type="PANTHER" id="PTHR37809:SF1">
    <property type="entry name" value="RIBOSOMAL PROTEIN S12 METHYLTHIOTRANSFERASE ACCESSORY FACTOR YCAO"/>
    <property type="match status" value="1"/>
</dbReference>
<feature type="domain" description="YcaO" evidence="1">
    <location>
        <begin position="338"/>
        <end position="693"/>
    </location>
</feature>
<dbReference type="RefSeq" id="WP_201638469.1">
    <property type="nucleotide sequence ID" value="NZ_JAEQNB010000014.1"/>
</dbReference>
<dbReference type="NCBIfam" id="TIGR00702">
    <property type="entry name" value="YcaO-type kinase domain"/>
    <property type="match status" value="1"/>
</dbReference>
<reference evidence="2 3" key="1">
    <citation type="submission" date="2021-01" db="EMBL/GenBank/DDBJ databases">
        <title>Tumebacillus sp. strain ITR2 16S ribosomal RNA gene Genome sequencing and assembly.</title>
        <authorList>
            <person name="Kang M."/>
        </authorList>
    </citation>
    <scope>NUCLEOTIDE SEQUENCE [LARGE SCALE GENOMIC DNA]</scope>
    <source>
        <strain evidence="2 3">ITR2</strain>
    </source>
</reference>
<evidence type="ECO:0000259" key="1">
    <source>
        <dbReference type="PROSITE" id="PS51664"/>
    </source>
</evidence>
<dbReference type="Gene3D" id="3.30.1330.230">
    <property type="match status" value="1"/>
</dbReference>
<dbReference type="NCBIfam" id="TIGR03604">
    <property type="entry name" value="TOMM_cyclo_SagD"/>
    <property type="match status" value="1"/>
</dbReference>
<name>A0ABS1JGT8_9BACL</name>
<dbReference type="PROSITE" id="PS51664">
    <property type="entry name" value="YCAO"/>
    <property type="match status" value="1"/>
</dbReference>
<dbReference type="InterPro" id="IPR049274">
    <property type="entry name" value="LynD/TruD_wHTH-like"/>
</dbReference>
<comment type="caution">
    <text evidence="2">The sequence shown here is derived from an EMBL/GenBank/DDBJ whole genome shotgun (WGS) entry which is preliminary data.</text>
</comment>
<dbReference type="Gene3D" id="3.30.160.660">
    <property type="match status" value="1"/>
</dbReference>